<keyword evidence="5 10" id="KW-0812">Transmembrane</keyword>
<dbReference type="PROSITE" id="PS00211">
    <property type="entry name" value="ABC_TRANSPORTER_1"/>
    <property type="match status" value="1"/>
</dbReference>
<keyword evidence="4" id="KW-1003">Cell membrane</keyword>
<dbReference type="Proteomes" id="UP000267246">
    <property type="component" value="Unassembled WGS sequence"/>
</dbReference>
<evidence type="ECO:0000313" key="14">
    <source>
        <dbReference type="Proteomes" id="UP000267246"/>
    </source>
</evidence>
<keyword evidence="8 10" id="KW-1133">Transmembrane helix</keyword>
<evidence type="ECO:0000256" key="4">
    <source>
        <dbReference type="ARBA" id="ARBA00022475"/>
    </source>
</evidence>
<feature type="transmembrane region" description="Helical" evidence="10">
    <location>
        <begin position="75"/>
        <end position="100"/>
    </location>
</feature>
<accession>A0A3M0A3C0</accession>
<dbReference type="Pfam" id="PF00664">
    <property type="entry name" value="ABC_membrane"/>
    <property type="match status" value="1"/>
</dbReference>
<dbReference type="InterPro" id="IPR036640">
    <property type="entry name" value="ABC1_TM_sf"/>
</dbReference>
<dbReference type="PROSITE" id="PS50929">
    <property type="entry name" value="ABC_TM1F"/>
    <property type="match status" value="1"/>
</dbReference>
<evidence type="ECO:0000256" key="1">
    <source>
        <dbReference type="ARBA" id="ARBA00004651"/>
    </source>
</evidence>
<keyword evidence="6" id="KW-0547">Nucleotide-binding</keyword>
<dbReference type="FunFam" id="3.40.50.300:FF:000221">
    <property type="entry name" value="Multidrug ABC transporter ATP-binding protein"/>
    <property type="match status" value="1"/>
</dbReference>
<organism evidence="13 14">
    <name type="scientific">Metamycoplasma subdolum</name>
    <dbReference type="NCBI Taxonomy" id="92407"/>
    <lineage>
        <taxon>Bacteria</taxon>
        <taxon>Bacillati</taxon>
        <taxon>Mycoplasmatota</taxon>
        <taxon>Mycoplasmoidales</taxon>
        <taxon>Metamycoplasmataceae</taxon>
        <taxon>Metamycoplasma</taxon>
    </lineage>
</organism>
<feature type="domain" description="ABC transmembrane type-1" evidence="12">
    <location>
        <begin position="17"/>
        <end position="283"/>
    </location>
</feature>
<feature type="domain" description="ABC transporter" evidence="11">
    <location>
        <begin position="360"/>
        <end position="598"/>
    </location>
</feature>
<evidence type="ECO:0000259" key="12">
    <source>
        <dbReference type="PROSITE" id="PS50929"/>
    </source>
</evidence>
<dbReference type="PANTHER" id="PTHR43394">
    <property type="entry name" value="ATP-DEPENDENT PERMEASE MDL1, MITOCHONDRIAL"/>
    <property type="match status" value="1"/>
</dbReference>
<dbReference type="Pfam" id="PF00005">
    <property type="entry name" value="ABC_tran"/>
    <property type="match status" value="1"/>
</dbReference>
<dbReference type="InterPro" id="IPR039421">
    <property type="entry name" value="Type_1_exporter"/>
</dbReference>
<comment type="subcellular location">
    <subcellularLocation>
        <location evidence="1">Cell membrane</location>
        <topology evidence="1">Multi-pass membrane protein</topology>
    </subcellularLocation>
</comment>
<dbReference type="GO" id="GO:0015421">
    <property type="term" value="F:ABC-type oligopeptide transporter activity"/>
    <property type="evidence" value="ECO:0007669"/>
    <property type="project" value="TreeGrafter"/>
</dbReference>
<comment type="similarity">
    <text evidence="2">Belongs to the ABC transporter superfamily.</text>
</comment>
<dbReference type="OrthoDB" id="383768at2"/>
<dbReference type="InterPro" id="IPR027417">
    <property type="entry name" value="P-loop_NTPase"/>
</dbReference>
<feature type="transmembrane region" description="Helical" evidence="10">
    <location>
        <begin position="154"/>
        <end position="174"/>
    </location>
</feature>
<evidence type="ECO:0000256" key="2">
    <source>
        <dbReference type="ARBA" id="ARBA00005417"/>
    </source>
</evidence>
<evidence type="ECO:0000256" key="8">
    <source>
        <dbReference type="ARBA" id="ARBA00022989"/>
    </source>
</evidence>
<evidence type="ECO:0000256" key="6">
    <source>
        <dbReference type="ARBA" id="ARBA00022741"/>
    </source>
</evidence>
<dbReference type="SUPFAM" id="SSF90123">
    <property type="entry name" value="ABC transporter transmembrane region"/>
    <property type="match status" value="1"/>
</dbReference>
<reference evidence="13 14" key="1">
    <citation type="submission" date="2018-10" db="EMBL/GenBank/DDBJ databases">
        <title>Genomic Encyclopedia of Archaeal and Bacterial Type Strains, Phase II (KMG-II): from individual species to whole genera.</title>
        <authorList>
            <person name="Goeker M."/>
        </authorList>
    </citation>
    <scope>NUCLEOTIDE SEQUENCE [LARGE SCALE GENOMIC DNA]</scope>
    <source>
        <strain evidence="13 14">ATCC 29870</strain>
    </source>
</reference>
<dbReference type="GO" id="GO:0005524">
    <property type="term" value="F:ATP binding"/>
    <property type="evidence" value="ECO:0007669"/>
    <property type="project" value="UniProtKB-KW"/>
</dbReference>
<dbReference type="PROSITE" id="PS50893">
    <property type="entry name" value="ABC_TRANSPORTER_2"/>
    <property type="match status" value="1"/>
</dbReference>
<feature type="transmembrane region" description="Helical" evidence="10">
    <location>
        <begin position="12"/>
        <end position="37"/>
    </location>
</feature>
<evidence type="ECO:0000259" key="11">
    <source>
        <dbReference type="PROSITE" id="PS50893"/>
    </source>
</evidence>
<evidence type="ECO:0000256" key="3">
    <source>
        <dbReference type="ARBA" id="ARBA00022448"/>
    </source>
</evidence>
<feature type="transmembrane region" description="Helical" evidence="10">
    <location>
        <begin position="304"/>
        <end position="327"/>
    </location>
</feature>
<keyword evidence="14" id="KW-1185">Reference proteome</keyword>
<dbReference type="AlphaFoldDB" id="A0A3M0A3C0"/>
<dbReference type="GO" id="GO:0005886">
    <property type="term" value="C:plasma membrane"/>
    <property type="evidence" value="ECO:0007669"/>
    <property type="project" value="UniProtKB-SubCell"/>
</dbReference>
<comment type="caution">
    <text evidence="13">The sequence shown here is derived from an EMBL/GenBank/DDBJ whole genome shotgun (WGS) entry which is preliminary data.</text>
</comment>
<feature type="transmembrane region" description="Helical" evidence="10">
    <location>
        <begin position="258"/>
        <end position="284"/>
    </location>
</feature>
<dbReference type="EMBL" id="REFI01000005">
    <property type="protein sequence ID" value="RMA79136.1"/>
    <property type="molecule type" value="Genomic_DNA"/>
</dbReference>
<dbReference type="InterPro" id="IPR003439">
    <property type="entry name" value="ABC_transporter-like_ATP-bd"/>
</dbReference>
<dbReference type="Gene3D" id="3.40.50.300">
    <property type="entry name" value="P-loop containing nucleotide triphosphate hydrolases"/>
    <property type="match status" value="1"/>
</dbReference>
<dbReference type="PANTHER" id="PTHR43394:SF1">
    <property type="entry name" value="ATP-BINDING CASSETTE SUB-FAMILY B MEMBER 10, MITOCHONDRIAL"/>
    <property type="match status" value="1"/>
</dbReference>
<dbReference type="RefSeq" id="WP_121940673.1">
    <property type="nucleotide sequence ID" value="NZ_CP137846.1"/>
</dbReference>
<evidence type="ECO:0000256" key="9">
    <source>
        <dbReference type="ARBA" id="ARBA00023136"/>
    </source>
</evidence>
<dbReference type="InterPro" id="IPR017871">
    <property type="entry name" value="ABC_transporter-like_CS"/>
</dbReference>
<dbReference type="Gene3D" id="1.20.1560.10">
    <property type="entry name" value="ABC transporter type 1, transmembrane domain"/>
    <property type="match status" value="1"/>
</dbReference>
<feature type="transmembrane region" description="Helical" evidence="10">
    <location>
        <begin position="180"/>
        <end position="202"/>
    </location>
</feature>
<keyword evidence="7 13" id="KW-0067">ATP-binding</keyword>
<evidence type="ECO:0000256" key="10">
    <source>
        <dbReference type="SAM" id="Phobius"/>
    </source>
</evidence>
<dbReference type="SMART" id="SM00382">
    <property type="entry name" value="AAA"/>
    <property type="match status" value="1"/>
</dbReference>
<sequence length="605" mass="67779">MIKIFKLLRPKFKWLSALTCMLTVISVIAFLTVPVLIGEITKIAYQISATGNPSQLVDINIFKIWTVKSINAKTAIGIVSAAFVGVMFVATSSSLSASYLANYLSAVGSRDIRLYLWRHLGALSQKDIEDFSHAKIMTRFTIDIQRIQFAIMSFLRTMLIGPINLVIGLVFALITDLHLSIIFAVLIPLILIFMGIFSRILIPAFIQEQKAQDDINIQSQENILGAKVIKSYNLEKNQHAKFYKESLNIAKLNQKEWFGFNGLFSIIMLIANIATLFVVAIVGATSRNVGSALLISNKIKNVNIFVNYVMVVTHGMIMTAFVLFNIYRGRVSSKRIYEILDRKPDIEFISSDKKVTSGKIEFKNVTFKYFEHAEKNIIENINFSVNPGEVFGIIGPTGSGKSTIAKLMSLDFKTHDGQVLIDDHDILQIDTTSLRSNISHIYQKPVILSGTVKSNLLFAKNDANFDDIEKACKIACAWEYINKFNDKFDHKIEPKGANLSGGQKQRLSIAQGVIRRPKILILDDSTSALDTKTESQVLHQIKEEFSKQKITTIIITQKISSILNADKIAVLHHGIIEDIGTHEELMRKNKLYQEIALTQLGGENE</sequence>
<dbReference type="InterPro" id="IPR003593">
    <property type="entry name" value="AAA+_ATPase"/>
</dbReference>
<dbReference type="GO" id="GO:0016887">
    <property type="term" value="F:ATP hydrolysis activity"/>
    <property type="evidence" value="ECO:0007669"/>
    <property type="project" value="InterPro"/>
</dbReference>
<dbReference type="SUPFAM" id="SSF52540">
    <property type="entry name" value="P-loop containing nucleoside triphosphate hydrolases"/>
    <property type="match status" value="1"/>
</dbReference>
<keyword evidence="9 10" id="KW-0472">Membrane</keyword>
<keyword evidence="3" id="KW-0813">Transport</keyword>
<evidence type="ECO:0000256" key="7">
    <source>
        <dbReference type="ARBA" id="ARBA00022840"/>
    </source>
</evidence>
<name>A0A3M0A3C0_9BACT</name>
<evidence type="ECO:0000256" key="5">
    <source>
        <dbReference type="ARBA" id="ARBA00022692"/>
    </source>
</evidence>
<proteinExistence type="inferred from homology"/>
<gene>
    <name evidence="13" type="ORF">JN00_0190</name>
</gene>
<protein>
    <submittedName>
        <fullName evidence="13">ATP-binding cassette subfamily B protein</fullName>
    </submittedName>
</protein>
<evidence type="ECO:0000313" key="13">
    <source>
        <dbReference type="EMBL" id="RMA79136.1"/>
    </source>
</evidence>
<dbReference type="InterPro" id="IPR011527">
    <property type="entry name" value="ABC1_TM_dom"/>
</dbReference>